<dbReference type="GO" id="GO:0016787">
    <property type="term" value="F:hydrolase activity"/>
    <property type="evidence" value="ECO:0007669"/>
    <property type="project" value="InterPro"/>
</dbReference>
<evidence type="ECO:0000313" key="3">
    <source>
        <dbReference type="EMBL" id="HCM31339.1"/>
    </source>
</evidence>
<sequence length="145" mass="15861">MTKYICALLLSLGWCGSAISSVNAAVTDQAIISKPLNEEVSVAGQMDLVKFQQLLKQGFKSVIVNRPDGELGNPVTVNQLRTVAEKSHVSLIYQPVESVKVSQPDIVEFARYYNSLPKPILLVCRSGGRSTALFNQAKQQGLLRE</sequence>
<comment type="caution">
    <text evidence="3">The sequence shown here is derived from an EMBL/GenBank/DDBJ whole genome shotgun (WGS) entry which is preliminary data.</text>
</comment>
<dbReference type="InterPro" id="IPR029021">
    <property type="entry name" value="Prot-tyrosine_phosphatase-like"/>
</dbReference>
<dbReference type="InterPro" id="IPR005939">
    <property type="entry name" value="BLH_phosphatase-like"/>
</dbReference>
<organism evidence="3 4">
    <name type="scientific">Acinetobacter radioresistens</name>
    <dbReference type="NCBI Taxonomy" id="40216"/>
    <lineage>
        <taxon>Bacteria</taxon>
        <taxon>Pseudomonadati</taxon>
        <taxon>Pseudomonadota</taxon>
        <taxon>Gammaproteobacteria</taxon>
        <taxon>Moraxellales</taxon>
        <taxon>Moraxellaceae</taxon>
        <taxon>Acinetobacter</taxon>
    </lineage>
</organism>
<reference evidence="3 4" key="1">
    <citation type="journal article" date="2018" name="Nat. Biotechnol.">
        <title>A standardized bacterial taxonomy based on genome phylogeny substantially revises the tree of life.</title>
        <authorList>
            <person name="Parks D.H."/>
            <person name="Chuvochina M."/>
            <person name="Waite D.W."/>
            <person name="Rinke C."/>
            <person name="Skarshewski A."/>
            <person name="Chaumeil P.A."/>
            <person name="Hugenholtz P."/>
        </authorList>
    </citation>
    <scope>NUCLEOTIDE SEQUENCE [LARGE SCALE GENOMIC DNA]</scope>
    <source>
        <strain evidence="3">UBA10045</strain>
    </source>
</reference>
<accession>A0A3D3FZZ0</accession>
<evidence type="ECO:0000259" key="2">
    <source>
        <dbReference type="Pfam" id="PF04273"/>
    </source>
</evidence>
<dbReference type="Proteomes" id="UP000262257">
    <property type="component" value="Unassembled WGS sequence"/>
</dbReference>
<evidence type="ECO:0000256" key="1">
    <source>
        <dbReference type="SAM" id="SignalP"/>
    </source>
</evidence>
<dbReference type="RefSeq" id="WP_005407025.1">
    <property type="nucleotide sequence ID" value="NZ_BKXI01000029.1"/>
</dbReference>
<feature type="chain" id="PRO_5017771891" description="Beta-lactamase hydrolase-like protein phosphatase-like domain-containing protein" evidence="1">
    <location>
        <begin position="25"/>
        <end position="145"/>
    </location>
</feature>
<gene>
    <name evidence="3" type="ORF">DIC32_07030</name>
</gene>
<protein>
    <recommendedName>
        <fullName evidence="2">Beta-lactamase hydrolase-like protein phosphatase-like domain-containing protein</fullName>
    </recommendedName>
</protein>
<name>A0A3D3FZZ0_ACIRA</name>
<evidence type="ECO:0000313" key="4">
    <source>
        <dbReference type="Proteomes" id="UP000262257"/>
    </source>
</evidence>
<dbReference type="AlphaFoldDB" id="A0A3D3FZZ0"/>
<feature type="domain" description="Beta-lactamase hydrolase-like protein phosphatase-like" evidence="2">
    <location>
        <begin position="36"/>
        <end position="135"/>
    </location>
</feature>
<dbReference type="Gene3D" id="3.90.190.10">
    <property type="entry name" value="Protein tyrosine phosphatase superfamily"/>
    <property type="match status" value="1"/>
</dbReference>
<dbReference type="EMBL" id="DPXL01000089">
    <property type="protein sequence ID" value="HCM31339.1"/>
    <property type="molecule type" value="Genomic_DNA"/>
</dbReference>
<proteinExistence type="predicted"/>
<dbReference type="Pfam" id="PF04273">
    <property type="entry name" value="BLH_phosphatase"/>
    <property type="match status" value="1"/>
</dbReference>
<keyword evidence="1" id="KW-0732">Signal</keyword>
<feature type="signal peptide" evidence="1">
    <location>
        <begin position="1"/>
        <end position="24"/>
    </location>
</feature>